<dbReference type="InterPro" id="IPR036291">
    <property type="entry name" value="NAD(P)-bd_dom_sf"/>
</dbReference>
<dbReference type="FunFam" id="3.40.50.720:FF:000084">
    <property type="entry name" value="Short-chain dehydrogenase reductase"/>
    <property type="match status" value="1"/>
</dbReference>
<reference evidence="4 5" key="1">
    <citation type="submission" date="2020-08" db="EMBL/GenBank/DDBJ databases">
        <title>Genomic Encyclopedia of Type Strains, Phase IV (KMG-IV): sequencing the most valuable type-strain genomes for metagenomic binning, comparative biology and taxonomic classification.</title>
        <authorList>
            <person name="Goeker M."/>
        </authorList>
    </citation>
    <scope>NUCLEOTIDE SEQUENCE [LARGE SCALE GENOMIC DNA]</scope>
    <source>
        <strain evidence="4 5">DSM 29781</strain>
    </source>
</reference>
<keyword evidence="2" id="KW-0560">Oxidoreductase</keyword>
<dbReference type="InterPro" id="IPR002347">
    <property type="entry name" value="SDR_fam"/>
</dbReference>
<evidence type="ECO:0000313" key="4">
    <source>
        <dbReference type="EMBL" id="MBB5273644.1"/>
    </source>
</evidence>
<dbReference type="AlphaFoldDB" id="A0A7W8MB01"/>
<comment type="caution">
    <text evidence="4">The sequence shown here is derived from an EMBL/GenBank/DDBJ whole genome shotgun (WGS) entry which is preliminary data.</text>
</comment>
<evidence type="ECO:0000313" key="5">
    <source>
        <dbReference type="Proteomes" id="UP000532440"/>
    </source>
</evidence>
<sequence>MKEFRDKVAVITGGASGIGLATATALAREGAKLVLADVEESALKAAVDGLRAQGAKAIGVRTDVGDRAAVFSLADEAFEEFGAVHVVFNNAGVAVGGPTQDASHADWEWSVRVNLWGPIHGVEAFVPRMVEQKQGGHVLFTASFAGLVPNRNLGPYCVTKFGVVALAECLHKDLREHGIGVSVLAPMRVGTRIDFSKRNRPGEYGGPSDEGVYSEEELATLSGREIGADEVAGLVLAGIRDNELYLHTHHEARQFVKRRWERIDKSFERLE</sequence>
<dbReference type="CDD" id="cd05233">
    <property type="entry name" value="SDR_c"/>
    <property type="match status" value="1"/>
</dbReference>
<dbReference type="Gene3D" id="3.40.50.720">
    <property type="entry name" value="NAD(P)-binding Rossmann-like Domain"/>
    <property type="match status" value="1"/>
</dbReference>
<dbReference type="InterPro" id="IPR020904">
    <property type="entry name" value="Sc_DH/Rdtase_CS"/>
</dbReference>
<name>A0A7W8MB01_9BURK</name>
<dbReference type="Proteomes" id="UP000532440">
    <property type="component" value="Unassembled WGS sequence"/>
</dbReference>
<dbReference type="Pfam" id="PF00106">
    <property type="entry name" value="adh_short"/>
    <property type="match status" value="1"/>
</dbReference>
<dbReference type="PRINTS" id="PR00081">
    <property type="entry name" value="GDHRDH"/>
</dbReference>
<dbReference type="RefSeq" id="WP_183970483.1">
    <property type="nucleotide sequence ID" value="NZ_BAABEW010000013.1"/>
</dbReference>
<dbReference type="SUPFAM" id="SSF51735">
    <property type="entry name" value="NAD(P)-binding Rossmann-fold domains"/>
    <property type="match status" value="1"/>
</dbReference>
<dbReference type="InterPro" id="IPR057326">
    <property type="entry name" value="KR_dom"/>
</dbReference>
<evidence type="ECO:0000256" key="1">
    <source>
        <dbReference type="ARBA" id="ARBA00006484"/>
    </source>
</evidence>
<organism evidence="4 5">
    <name type="scientific">Quisquiliibacterium transsilvanicum</name>
    <dbReference type="NCBI Taxonomy" id="1549638"/>
    <lineage>
        <taxon>Bacteria</taxon>
        <taxon>Pseudomonadati</taxon>
        <taxon>Pseudomonadota</taxon>
        <taxon>Betaproteobacteria</taxon>
        <taxon>Burkholderiales</taxon>
        <taxon>Burkholderiaceae</taxon>
        <taxon>Quisquiliibacterium</taxon>
    </lineage>
</organism>
<accession>A0A7W8MB01</accession>
<dbReference type="PANTHER" id="PTHR43669">
    <property type="entry name" value="5-KETO-D-GLUCONATE 5-REDUCTASE"/>
    <property type="match status" value="1"/>
</dbReference>
<evidence type="ECO:0000256" key="2">
    <source>
        <dbReference type="ARBA" id="ARBA00023002"/>
    </source>
</evidence>
<proteinExistence type="inferred from homology"/>
<comment type="similarity">
    <text evidence="1">Belongs to the short-chain dehydrogenases/reductases (SDR) family.</text>
</comment>
<dbReference type="PROSITE" id="PS00061">
    <property type="entry name" value="ADH_SHORT"/>
    <property type="match status" value="1"/>
</dbReference>
<feature type="domain" description="Ketoreductase" evidence="3">
    <location>
        <begin position="7"/>
        <end position="190"/>
    </location>
</feature>
<protein>
    <submittedName>
        <fullName evidence="4">NAD(P)-dependent dehydrogenase (Short-subunit alcohol dehydrogenase family)</fullName>
    </submittedName>
</protein>
<dbReference type="EMBL" id="JACHGB010000008">
    <property type="protein sequence ID" value="MBB5273644.1"/>
    <property type="molecule type" value="Genomic_DNA"/>
</dbReference>
<dbReference type="SMART" id="SM00822">
    <property type="entry name" value="PKS_KR"/>
    <property type="match status" value="1"/>
</dbReference>
<keyword evidence="5" id="KW-1185">Reference proteome</keyword>
<evidence type="ECO:0000259" key="3">
    <source>
        <dbReference type="SMART" id="SM00822"/>
    </source>
</evidence>
<gene>
    <name evidence="4" type="ORF">HNQ70_003675</name>
</gene>
<dbReference type="GO" id="GO:0016491">
    <property type="term" value="F:oxidoreductase activity"/>
    <property type="evidence" value="ECO:0007669"/>
    <property type="project" value="UniProtKB-KW"/>
</dbReference>
<dbReference type="PANTHER" id="PTHR43669:SF3">
    <property type="entry name" value="ALCOHOL DEHYDROGENASE, PUTATIVE (AFU_ORTHOLOGUE AFUA_3G03445)-RELATED"/>
    <property type="match status" value="1"/>
</dbReference>